<dbReference type="InterPro" id="IPR017972">
    <property type="entry name" value="Cyt_P450_CS"/>
</dbReference>
<comment type="caution">
    <text evidence="12">The sequence shown here is derived from an EMBL/GenBank/DDBJ whole genome shotgun (WGS) entry which is preliminary data.</text>
</comment>
<dbReference type="EMBL" id="JAGHQM010000479">
    <property type="protein sequence ID" value="KAH0559961.1"/>
    <property type="molecule type" value="Genomic_DNA"/>
</dbReference>
<keyword evidence="7" id="KW-0223">Dioxygenase</keyword>
<dbReference type="GO" id="GO:0016705">
    <property type="term" value="F:oxidoreductase activity, acting on paired donors, with incorporation or reduction of molecular oxygen"/>
    <property type="evidence" value="ECO:0007669"/>
    <property type="project" value="InterPro"/>
</dbReference>
<dbReference type="GO" id="GO:0005506">
    <property type="term" value="F:iron ion binding"/>
    <property type="evidence" value="ECO:0007669"/>
    <property type="project" value="InterPro"/>
</dbReference>
<dbReference type="AlphaFoldDB" id="A0A9P8RQJ7"/>
<dbReference type="SUPFAM" id="SSF48264">
    <property type="entry name" value="Cytochrome P450"/>
    <property type="match status" value="1"/>
</dbReference>
<dbReference type="InterPro" id="IPR010255">
    <property type="entry name" value="Haem_peroxidase_sf"/>
</dbReference>
<evidence type="ECO:0000256" key="9">
    <source>
        <dbReference type="ARBA" id="ARBA00023004"/>
    </source>
</evidence>
<dbReference type="SUPFAM" id="SSF48113">
    <property type="entry name" value="Heme-dependent peroxidases"/>
    <property type="match status" value="1"/>
</dbReference>
<evidence type="ECO:0000256" key="5">
    <source>
        <dbReference type="ARBA" id="ARBA00022617"/>
    </source>
</evidence>
<dbReference type="Gene3D" id="1.10.630.10">
    <property type="entry name" value="Cytochrome P450"/>
    <property type="match status" value="1"/>
</dbReference>
<dbReference type="GO" id="GO:0006979">
    <property type="term" value="P:response to oxidative stress"/>
    <property type="evidence" value="ECO:0007669"/>
    <property type="project" value="InterPro"/>
</dbReference>
<dbReference type="PROSITE" id="PS50292">
    <property type="entry name" value="PEROXIDASE_3"/>
    <property type="match status" value="1"/>
</dbReference>
<dbReference type="GO" id="GO:0020037">
    <property type="term" value="F:heme binding"/>
    <property type="evidence" value="ECO:0007669"/>
    <property type="project" value="InterPro"/>
</dbReference>
<evidence type="ECO:0000313" key="12">
    <source>
        <dbReference type="EMBL" id="KAH0559961.1"/>
    </source>
</evidence>
<evidence type="ECO:0000313" key="13">
    <source>
        <dbReference type="Proteomes" id="UP000750711"/>
    </source>
</evidence>
<comment type="subunit">
    <text evidence="2">Homotetramer.</text>
</comment>
<dbReference type="CDD" id="cd09817">
    <property type="entry name" value="linoleate_diol_synthase_like"/>
    <property type="match status" value="1"/>
</dbReference>
<dbReference type="PANTHER" id="PTHR11903">
    <property type="entry name" value="PROSTAGLANDIN G/H SYNTHASE"/>
    <property type="match status" value="1"/>
</dbReference>
<dbReference type="Pfam" id="PF03098">
    <property type="entry name" value="An_peroxidase"/>
    <property type="match status" value="1"/>
</dbReference>
<dbReference type="InterPro" id="IPR036396">
    <property type="entry name" value="Cyt_P450_sf"/>
</dbReference>
<protein>
    <recommendedName>
        <fullName evidence="3">linoleate 8R-lipoxygenase</fullName>
        <ecNumber evidence="3">1.13.11.60</ecNumber>
    </recommendedName>
</protein>
<dbReference type="GO" id="GO:0004601">
    <property type="term" value="F:peroxidase activity"/>
    <property type="evidence" value="ECO:0007669"/>
    <property type="project" value="UniProtKB-KW"/>
</dbReference>
<accession>A0A9P8RQJ7</accession>
<keyword evidence="8" id="KW-0560">Oxidoreductase</keyword>
<dbReference type="InterPro" id="IPR001128">
    <property type="entry name" value="Cyt_P450"/>
</dbReference>
<dbReference type="InterPro" id="IPR034812">
    <property type="entry name" value="Ppo-like_N"/>
</dbReference>
<keyword evidence="13" id="KW-1185">Reference proteome</keyword>
<dbReference type="GO" id="GO:0016853">
    <property type="term" value="F:isomerase activity"/>
    <property type="evidence" value="ECO:0007669"/>
    <property type="project" value="UniProtKB-KW"/>
</dbReference>
<evidence type="ECO:0000256" key="11">
    <source>
        <dbReference type="PIRSR" id="PIRSR619791-2"/>
    </source>
</evidence>
<dbReference type="Pfam" id="PF00067">
    <property type="entry name" value="p450"/>
    <property type="match status" value="1"/>
</dbReference>
<evidence type="ECO:0000256" key="6">
    <source>
        <dbReference type="ARBA" id="ARBA00022723"/>
    </source>
</evidence>
<dbReference type="PROSITE" id="PS00086">
    <property type="entry name" value="CYTOCHROME_P450"/>
    <property type="match status" value="1"/>
</dbReference>
<dbReference type="Gene3D" id="1.10.640.10">
    <property type="entry name" value="Haem peroxidase domain superfamily, animal type"/>
    <property type="match status" value="1"/>
</dbReference>
<dbReference type="CDD" id="cd20612">
    <property type="entry name" value="CYP_LDS-like_C"/>
    <property type="match status" value="1"/>
</dbReference>
<evidence type="ECO:0000256" key="7">
    <source>
        <dbReference type="ARBA" id="ARBA00022964"/>
    </source>
</evidence>
<evidence type="ECO:0000256" key="2">
    <source>
        <dbReference type="ARBA" id="ARBA00011881"/>
    </source>
</evidence>
<keyword evidence="5 11" id="KW-0349">Heme</keyword>
<gene>
    <name evidence="12" type="ORF">GP486_003520</name>
</gene>
<dbReference type="GO" id="GO:0052878">
    <property type="term" value="F:linoleate 8R-lipoxygenase activity"/>
    <property type="evidence" value="ECO:0007669"/>
    <property type="project" value="UniProtKB-EC"/>
</dbReference>
<dbReference type="InterPro" id="IPR019791">
    <property type="entry name" value="Haem_peroxidase_animal"/>
</dbReference>
<evidence type="ECO:0000256" key="4">
    <source>
        <dbReference type="ARBA" id="ARBA00022559"/>
    </source>
</evidence>
<sequence>MLFYLASIIIHDLFDTDRSDYSISNTSSYLDLAPLYGSSEKDQARVRTFVDGKLKPDTFSEKRVLGFPPGVSALLITFNRFHNYVVSNLAEINQDGRFSGPNRDNDLFQVGRLITCGLYVNIILTDYLRVILNLCRSGSTWSLDPRVNNNEIFDAQGTPKGIGNQVSVEFNLIYRWHSCISKRDEKWTQDFFKTNFPGLDPEKANIREFIEALKAWDAKIEEDPAKRVFGGLKRTGADGAGPFRDEDLVKIICEGIEDPAAAFGANGVPAIMRAVEILGIEQSRAWRVASLNEFRAFFGLKKHKTFEDINSDKNVANALRELYDHPDFVEMYPGLVVEEPKVPMVPASGLCPGYTISRAILSDAVALVRGDRFYTVDYTTSNLTNWGVAEVASDPSVAYGGVIYKLFLRAFPHHMSADSVYTMFPFNIPSENKVILSGLGVAGKYTYERSPYIPDPLVVVTHKGAVAVLSDPKNYTTVWGKHIVELTGGRNYTLGGDGPWFSNQRLDIGKAIYSPKNYSNEIFEFFESMTTQLLKQKGYQLGDWWRVDAVRDVGNVVPVHFVSQLFSLPLKTEEHPHGVFTEYEMYMTLAVCFAYIFLDADPGMHFQLREAALTLSQQLGKLVTLNVKDVEDDTLIEKVLSQFKPVRKELADYGVHMIKRLLAGGKSVEDVVWEVIPTAVAGCANQGQAFAHLLDLYLSEPYYAKHWKEIVALSRANTPDAEHKLRKYALEGMRLNPQAFGLLRLVENDGLTIKDGERTISPRKGDKIFTSFYKASLDPSVYPEPKEIKLDRPEDTYIMFGYGTHECLGKEVNILAMTAMLKAFAKHLKGLRRAPGLQGQLKYTLKDGLVKVYMKEDWSAWWPYPSTMKIAYDGWVD</sequence>
<feature type="binding site" description="axial binding residue" evidence="11">
    <location>
        <position position="177"/>
    </location>
    <ligand>
        <name>heme b</name>
        <dbReference type="ChEBI" id="CHEBI:60344"/>
    </ligand>
    <ligandPart>
        <name>Fe</name>
        <dbReference type="ChEBI" id="CHEBI:18248"/>
    </ligandPart>
</feature>
<evidence type="ECO:0000256" key="1">
    <source>
        <dbReference type="ARBA" id="ARBA00000699"/>
    </source>
</evidence>
<name>A0A9P8RQJ7_9PEZI</name>
<dbReference type="InterPro" id="IPR037120">
    <property type="entry name" value="Haem_peroxidase_sf_animal"/>
</dbReference>
<dbReference type="PANTHER" id="PTHR11903:SF37">
    <property type="entry name" value="PSI-PRODUCING OXYGENASE A"/>
    <property type="match status" value="1"/>
</dbReference>
<reference evidence="12" key="1">
    <citation type="submission" date="2021-03" db="EMBL/GenBank/DDBJ databases">
        <title>Comparative genomics and phylogenomic investigation of the class Geoglossomycetes provide insights into ecological specialization and systematics.</title>
        <authorList>
            <person name="Melie T."/>
            <person name="Pirro S."/>
            <person name="Miller A.N."/>
            <person name="Quandt A."/>
        </authorList>
    </citation>
    <scope>NUCLEOTIDE SEQUENCE</scope>
    <source>
        <strain evidence="12">CAQ_001_2017</strain>
    </source>
</reference>
<keyword evidence="6 11" id="KW-0479">Metal-binding</keyword>
<comment type="catalytic activity">
    <reaction evidence="1">
        <text>(9Z,12Z)-octadecadienoate + O2 = (8R,9Z,12Z)-8-hydroperoxyoctadeca-9,12-dienoate</text>
        <dbReference type="Rhea" id="RHEA:25395"/>
        <dbReference type="ChEBI" id="CHEBI:15379"/>
        <dbReference type="ChEBI" id="CHEBI:30245"/>
        <dbReference type="ChEBI" id="CHEBI:58659"/>
        <dbReference type="EC" id="1.13.11.60"/>
    </reaction>
</comment>
<keyword evidence="10" id="KW-0413">Isomerase</keyword>
<organism evidence="12 13">
    <name type="scientific">Trichoglossum hirsutum</name>
    <dbReference type="NCBI Taxonomy" id="265104"/>
    <lineage>
        <taxon>Eukaryota</taxon>
        <taxon>Fungi</taxon>
        <taxon>Dikarya</taxon>
        <taxon>Ascomycota</taxon>
        <taxon>Pezizomycotina</taxon>
        <taxon>Geoglossomycetes</taxon>
        <taxon>Geoglossales</taxon>
        <taxon>Geoglossaceae</taxon>
        <taxon>Trichoglossum</taxon>
    </lineage>
</organism>
<evidence type="ECO:0000256" key="8">
    <source>
        <dbReference type="ARBA" id="ARBA00023002"/>
    </source>
</evidence>
<dbReference type="EC" id="1.13.11.60" evidence="3"/>
<dbReference type="GO" id="GO:0006631">
    <property type="term" value="P:fatty acid metabolic process"/>
    <property type="evidence" value="ECO:0007669"/>
    <property type="project" value="UniProtKB-ARBA"/>
</dbReference>
<keyword evidence="4" id="KW-0575">Peroxidase</keyword>
<dbReference type="Proteomes" id="UP000750711">
    <property type="component" value="Unassembled WGS sequence"/>
</dbReference>
<evidence type="ECO:0000256" key="3">
    <source>
        <dbReference type="ARBA" id="ARBA00013239"/>
    </source>
</evidence>
<proteinExistence type="predicted"/>
<dbReference type="GO" id="GO:0004497">
    <property type="term" value="F:monooxygenase activity"/>
    <property type="evidence" value="ECO:0007669"/>
    <property type="project" value="InterPro"/>
</dbReference>
<dbReference type="InterPro" id="IPR050783">
    <property type="entry name" value="Oxylipin_biosynth_metab"/>
</dbReference>
<keyword evidence="9 11" id="KW-0408">Iron</keyword>
<evidence type="ECO:0000256" key="10">
    <source>
        <dbReference type="ARBA" id="ARBA00023235"/>
    </source>
</evidence>